<evidence type="ECO:0000313" key="2">
    <source>
        <dbReference type="Proteomes" id="UP001469553"/>
    </source>
</evidence>
<name>A0ABV0Y3T3_9TELE</name>
<comment type="caution">
    <text evidence="1">The sequence shown here is derived from an EMBL/GenBank/DDBJ whole genome shotgun (WGS) entry which is preliminary data.</text>
</comment>
<evidence type="ECO:0000313" key="1">
    <source>
        <dbReference type="EMBL" id="MEQ2288304.1"/>
    </source>
</evidence>
<accession>A0ABV0Y3T3</accession>
<dbReference type="EMBL" id="JAHRIP010020638">
    <property type="protein sequence ID" value="MEQ2288304.1"/>
    <property type="molecule type" value="Genomic_DNA"/>
</dbReference>
<reference evidence="1 2" key="1">
    <citation type="submission" date="2021-06" db="EMBL/GenBank/DDBJ databases">
        <authorList>
            <person name="Palmer J.M."/>
        </authorList>
    </citation>
    <scope>NUCLEOTIDE SEQUENCE [LARGE SCALE GENOMIC DNA]</scope>
    <source>
        <strain evidence="1 2">AS_MEX2019</strain>
        <tissue evidence="1">Muscle</tissue>
    </source>
</reference>
<sequence length="60" mass="6424">GQKRERVVFSVLCKKPDKPTALEVTYYQLAKVMAAAPVRTSSICTTVPGTAVCAFAFVCA</sequence>
<organism evidence="1 2">
    <name type="scientific">Ameca splendens</name>
    <dbReference type="NCBI Taxonomy" id="208324"/>
    <lineage>
        <taxon>Eukaryota</taxon>
        <taxon>Metazoa</taxon>
        <taxon>Chordata</taxon>
        <taxon>Craniata</taxon>
        <taxon>Vertebrata</taxon>
        <taxon>Euteleostomi</taxon>
        <taxon>Actinopterygii</taxon>
        <taxon>Neopterygii</taxon>
        <taxon>Teleostei</taxon>
        <taxon>Neoteleostei</taxon>
        <taxon>Acanthomorphata</taxon>
        <taxon>Ovalentaria</taxon>
        <taxon>Atherinomorphae</taxon>
        <taxon>Cyprinodontiformes</taxon>
        <taxon>Goodeidae</taxon>
        <taxon>Ameca</taxon>
    </lineage>
</organism>
<feature type="non-terminal residue" evidence="1">
    <location>
        <position position="1"/>
    </location>
</feature>
<keyword evidence="2" id="KW-1185">Reference proteome</keyword>
<gene>
    <name evidence="1" type="ORF">AMECASPLE_021304</name>
</gene>
<proteinExistence type="predicted"/>
<protein>
    <submittedName>
        <fullName evidence="1">Uncharacterized protein</fullName>
    </submittedName>
</protein>
<dbReference type="Proteomes" id="UP001469553">
    <property type="component" value="Unassembled WGS sequence"/>
</dbReference>